<name>A0A1N7IZL5_9CORY</name>
<evidence type="ECO:0000313" key="2">
    <source>
        <dbReference type="EMBL" id="SIS42558.1"/>
    </source>
</evidence>
<dbReference type="RefSeq" id="WP_200803260.1">
    <property type="nucleotide sequence ID" value="NZ_CP046976.1"/>
</dbReference>
<feature type="region of interest" description="Disordered" evidence="1">
    <location>
        <begin position="32"/>
        <end position="55"/>
    </location>
</feature>
<gene>
    <name evidence="2" type="ORF">SAMN05444817_10320</name>
</gene>
<dbReference type="Proteomes" id="UP000186292">
    <property type="component" value="Unassembled WGS sequence"/>
</dbReference>
<evidence type="ECO:0000313" key="3">
    <source>
        <dbReference type="Proteomes" id="UP000186292"/>
    </source>
</evidence>
<reference evidence="3" key="1">
    <citation type="submission" date="2017-01" db="EMBL/GenBank/DDBJ databases">
        <authorList>
            <person name="Varghese N."/>
            <person name="Submissions S."/>
        </authorList>
    </citation>
    <scope>NUCLEOTIDE SEQUENCE [LARGE SCALE GENOMIC DNA]</scope>
    <source>
        <strain evidence="3">DSM 44531</strain>
    </source>
</reference>
<sequence length="55" mass="6203">MAQEQFAGPEHYTEFDPEKFLRDMNLIKEFGVKGDKGDYAEKSTTDDADAGEQNS</sequence>
<dbReference type="STRING" id="1161099.SAMN05444817_10320"/>
<protein>
    <submittedName>
        <fullName evidence="2">Uncharacterized protein</fullName>
    </submittedName>
</protein>
<feature type="compositionally biased region" description="Basic and acidic residues" evidence="1">
    <location>
        <begin position="32"/>
        <end position="45"/>
    </location>
</feature>
<accession>A0A1N7IZL5</accession>
<dbReference type="EMBL" id="FTOF01000003">
    <property type="protein sequence ID" value="SIS42558.1"/>
    <property type="molecule type" value="Genomic_DNA"/>
</dbReference>
<organism evidence="2 3">
    <name type="scientific">Corynebacterium appendicis CIP 107643</name>
    <dbReference type="NCBI Taxonomy" id="1161099"/>
    <lineage>
        <taxon>Bacteria</taxon>
        <taxon>Bacillati</taxon>
        <taxon>Actinomycetota</taxon>
        <taxon>Actinomycetes</taxon>
        <taxon>Mycobacteriales</taxon>
        <taxon>Corynebacteriaceae</taxon>
        <taxon>Corynebacterium</taxon>
    </lineage>
</organism>
<proteinExistence type="predicted"/>
<evidence type="ECO:0000256" key="1">
    <source>
        <dbReference type="SAM" id="MobiDB-lite"/>
    </source>
</evidence>
<keyword evidence="3" id="KW-1185">Reference proteome</keyword>
<dbReference type="AlphaFoldDB" id="A0A1N7IZL5"/>
<feature type="compositionally biased region" description="Acidic residues" evidence="1">
    <location>
        <begin position="46"/>
        <end position="55"/>
    </location>
</feature>